<organism evidence="6 7">
    <name type="scientific">Marinobacter zhanjiangensis</name>
    <dbReference type="NCBI Taxonomy" id="578215"/>
    <lineage>
        <taxon>Bacteria</taxon>
        <taxon>Pseudomonadati</taxon>
        <taxon>Pseudomonadota</taxon>
        <taxon>Gammaproteobacteria</taxon>
        <taxon>Pseudomonadales</taxon>
        <taxon>Marinobacteraceae</taxon>
        <taxon>Marinobacter</taxon>
    </lineage>
</organism>
<evidence type="ECO:0000313" key="7">
    <source>
        <dbReference type="Proteomes" id="UP000601597"/>
    </source>
</evidence>
<comment type="cofactor">
    <cofactor evidence="1">
        <name>pyridoxal 5'-phosphate</name>
        <dbReference type="ChEBI" id="CHEBI:597326"/>
    </cofactor>
</comment>
<dbReference type="SUPFAM" id="SSF53383">
    <property type="entry name" value="PLP-dependent transferases"/>
    <property type="match status" value="1"/>
</dbReference>
<name>A0ABQ3AST4_9GAMM</name>
<dbReference type="NCBIfam" id="NF006964">
    <property type="entry name" value="PRK09440.1-2"/>
    <property type="match status" value="1"/>
</dbReference>
<protein>
    <submittedName>
        <fullName evidence="6">Valine--pyruvate transaminase</fullName>
    </submittedName>
</protein>
<feature type="domain" description="Aminotransferase class I/classII large" evidence="5">
    <location>
        <begin position="57"/>
        <end position="405"/>
    </location>
</feature>
<reference evidence="7" key="1">
    <citation type="journal article" date="2019" name="Int. J. Syst. Evol. Microbiol.">
        <title>The Global Catalogue of Microorganisms (GCM) 10K type strain sequencing project: providing services to taxonomists for standard genome sequencing and annotation.</title>
        <authorList>
            <consortium name="The Broad Institute Genomics Platform"/>
            <consortium name="The Broad Institute Genome Sequencing Center for Infectious Disease"/>
            <person name="Wu L."/>
            <person name="Ma J."/>
        </authorList>
    </citation>
    <scope>NUCLEOTIDE SEQUENCE [LARGE SCALE GENOMIC DNA]</scope>
    <source>
        <strain evidence="7">KCTC 22280</strain>
    </source>
</reference>
<accession>A0ABQ3AST4</accession>
<keyword evidence="3" id="KW-0808">Transferase</keyword>
<evidence type="ECO:0000256" key="1">
    <source>
        <dbReference type="ARBA" id="ARBA00001933"/>
    </source>
</evidence>
<evidence type="ECO:0000256" key="4">
    <source>
        <dbReference type="ARBA" id="ARBA00022898"/>
    </source>
</evidence>
<dbReference type="InterPro" id="IPR015424">
    <property type="entry name" value="PyrdxlP-dep_Trfase"/>
</dbReference>
<evidence type="ECO:0000256" key="3">
    <source>
        <dbReference type="ARBA" id="ARBA00022679"/>
    </source>
</evidence>
<proteinExistence type="predicted"/>
<dbReference type="Gene3D" id="3.40.640.10">
    <property type="entry name" value="Type I PLP-dependent aspartate aminotransferase-like (Major domain)"/>
    <property type="match status" value="1"/>
</dbReference>
<dbReference type="Proteomes" id="UP000601597">
    <property type="component" value="Unassembled WGS sequence"/>
</dbReference>
<dbReference type="PANTHER" id="PTHR42790">
    <property type="entry name" value="AMINOTRANSFERASE"/>
    <property type="match status" value="1"/>
</dbReference>
<dbReference type="EMBL" id="BMXV01000002">
    <property type="protein sequence ID" value="GGY65082.1"/>
    <property type="molecule type" value="Genomic_DNA"/>
</dbReference>
<dbReference type="InterPro" id="IPR050859">
    <property type="entry name" value="Class-I_PLP-dep_aminotransf"/>
</dbReference>
<dbReference type="NCBIfam" id="NF006967">
    <property type="entry name" value="PRK09440.1-5"/>
    <property type="match status" value="1"/>
</dbReference>
<dbReference type="RefSeq" id="WP_189573666.1">
    <property type="nucleotide sequence ID" value="NZ_BMXV01000002.1"/>
</dbReference>
<evidence type="ECO:0000259" key="5">
    <source>
        <dbReference type="Pfam" id="PF00155"/>
    </source>
</evidence>
<keyword evidence="7" id="KW-1185">Reference proteome</keyword>
<comment type="caution">
    <text evidence="6">The sequence shown here is derived from an EMBL/GenBank/DDBJ whole genome shotgun (WGS) entry which is preliminary data.</text>
</comment>
<keyword evidence="2" id="KW-0032">Aminotransferase</keyword>
<dbReference type="InterPro" id="IPR004839">
    <property type="entry name" value="Aminotransferase_I/II_large"/>
</dbReference>
<dbReference type="Pfam" id="PF00155">
    <property type="entry name" value="Aminotran_1_2"/>
    <property type="match status" value="1"/>
</dbReference>
<dbReference type="CDD" id="cd00609">
    <property type="entry name" value="AAT_like"/>
    <property type="match status" value="1"/>
</dbReference>
<evidence type="ECO:0000313" key="6">
    <source>
        <dbReference type="EMBL" id="GGY65082.1"/>
    </source>
</evidence>
<dbReference type="InterPro" id="IPR015421">
    <property type="entry name" value="PyrdxlP-dep_Trfase_major"/>
</dbReference>
<gene>
    <name evidence="6" type="primary">avtA</name>
    <name evidence="6" type="ORF">GCM10007071_09760</name>
</gene>
<keyword evidence="4" id="KW-0663">Pyridoxal phosphate</keyword>
<sequence>MKLSAFGRKFTADAGITSLMDDLGNALASGDDMIMMGGGNPGQVPEMQHRLTEILADMTRDPESMKRLVGIYDPPQGEKRFIASLAELLNREYGWQLTEDNIALTNGSQAAFFMLFNMFGGDFGDGVRKQILLPLAPEYIGYADAGIAPELFRAVEPEISFTGAHEFKYRVDFDAVEVTGETGAICVSRPTNPTGNVVTDDELARLEQLARSHDIPLIVDGAYGTPFPSLMYVDAEPRWNDQMILCLSLSKLGLPAARTGIVIAAPEIISALSGINAIMNLATGSFGAMLAEPLVRSGEILSLSRDVVCPFYHAKMKRAVQVFTDALGDDCRWYVHKPEGAMFLWFWFPDLPVSSLELYQRLKRRGVLVVSGHYFFPGLPENDWRHRHECIRVTYSQDDDRVAEGLRLIADEVKTIWAEHQGSSASSRLTS</sequence>
<dbReference type="PANTHER" id="PTHR42790:SF4">
    <property type="entry name" value="VALINE--PYRUVATE AMINOTRANSFERASE"/>
    <property type="match status" value="1"/>
</dbReference>
<evidence type="ECO:0000256" key="2">
    <source>
        <dbReference type="ARBA" id="ARBA00022576"/>
    </source>
</evidence>